<dbReference type="InterPro" id="IPR019088">
    <property type="entry name" value="CHP02186-rel_TM"/>
</dbReference>
<keyword evidence="1" id="KW-0812">Transmembrane</keyword>
<gene>
    <name evidence="3" type="ORF">L1I42_04045</name>
</gene>
<organism evidence="3 4">
    <name type="scientific">Maritalea mediterranea</name>
    <dbReference type="NCBI Taxonomy" id="2909667"/>
    <lineage>
        <taxon>Bacteria</taxon>
        <taxon>Pseudomonadati</taxon>
        <taxon>Pseudomonadota</taxon>
        <taxon>Alphaproteobacteria</taxon>
        <taxon>Hyphomicrobiales</taxon>
        <taxon>Devosiaceae</taxon>
        <taxon>Maritalea</taxon>
    </lineage>
</organism>
<evidence type="ECO:0000256" key="1">
    <source>
        <dbReference type="SAM" id="Phobius"/>
    </source>
</evidence>
<evidence type="ECO:0000256" key="2">
    <source>
        <dbReference type="SAM" id="SignalP"/>
    </source>
</evidence>
<accession>A0ABS9E473</accession>
<keyword evidence="1" id="KW-1133">Transmembrane helix</keyword>
<dbReference type="Pfam" id="PF09608">
    <property type="entry name" value="Alph_Pro_TM"/>
    <property type="match status" value="1"/>
</dbReference>
<protein>
    <submittedName>
        <fullName evidence="3">TIGR02186 family protein</fullName>
    </submittedName>
</protein>
<keyword evidence="1" id="KW-0472">Membrane</keyword>
<feature type="chain" id="PRO_5047292510" evidence="2">
    <location>
        <begin position="21"/>
        <end position="253"/>
    </location>
</feature>
<keyword evidence="4" id="KW-1185">Reference proteome</keyword>
<evidence type="ECO:0000313" key="4">
    <source>
        <dbReference type="Proteomes" id="UP001201217"/>
    </source>
</evidence>
<comment type="caution">
    <text evidence="3">The sequence shown here is derived from an EMBL/GenBank/DDBJ whole genome shotgun (WGS) entry which is preliminary data.</text>
</comment>
<dbReference type="RefSeq" id="WP_236113209.1">
    <property type="nucleotide sequence ID" value="NZ_JAKGTI010000001.1"/>
</dbReference>
<dbReference type="Proteomes" id="UP001201217">
    <property type="component" value="Unassembled WGS sequence"/>
</dbReference>
<evidence type="ECO:0000313" key="3">
    <source>
        <dbReference type="EMBL" id="MCF4097656.1"/>
    </source>
</evidence>
<keyword evidence="2" id="KW-0732">Signal</keyword>
<dbReference type="EMBL" id="JAKGTI010000001">
    <property type="protein sequence ID" value="MCF4097656.1"/>
    <property type="molecule type" value="Genomic_DNA"/>
</dbReference>
<proteinExistence type="predicted"/>
<reference evidence="3 4" key="1">
    <citation type="submission" date="2022-01" db="EMBL/GenBank/DDBJ databases">
        <title>Maritalea mediterranea sp. nov., isolated from marine plastic residues from the Malva-rosa beach (Valencia, Spain).</title>
        <authorList>
            <person name="Vidal-Verdu A."/>
            <person name="Molina-Menor E."/>
            <person name="Pascual J."/>
            <person name="Pereto J."/>
            <person name="Porcar M."/>
        </authorList>
    </citation>
    <scope>NUCLEOTIDE SEQUENCE [LARGE SCALE GENOMIC DNA]</scope>
    <source>
        <strain evidence="3 4">P4.10X</strain>
    </source>
</reference>
<feature type="signal peptide" evidence="2">
    <location>
        <begin position="1"/>
        <end position="20"/>
    </location>
</feature>
<feature type="transmembrane region" description="Helical" evidence="1">
    <location>
        <begin position="230"/>
        <end position="251"/>
    </location>
</feature>
<name>A0ABS9E473_9HYPH</name>
<sequence length="253" mass="27999">MMRLLLALFTLAVMTVQASAQRLVMSTSEPVVSISSNFAGDTITIFGTIEPDIGFEHDQVTNNYNIVISIKGPAGTYVARKKTHQYGIWLNGEQEAFEGFPSYFALVSSAPLEKIADAGVLSVNGLAFDSSPHIRPVRRTQNTDVFAQQLIRLMKKRGLYSLDEHGVQFLSDTFFSARIALPAHVPNGTYLANTYVFQNGELIDNAPQRFTVRTVGFERFVANSAKEYSLIYGVVCVILAIFTGWLSGVVFRR</sequence>